<feature type="active site" description="Charge relay system" evidence="5">
    <location>
        <position position="91"/>
    </location>
</feature>
<feature type="region of interest" description="Disordered" evidence="6">
    <location>
        <begin position="28"/>
        <end position="78"/>
    </location>
</feature>
<gene>
    <name evidence="8" type="ORF">ACFQKD_03190</name>
</gene>
<sequence>MSNDAHEVLVVAFVGVLVVTAGLTAATLTDPASRSPPTDGRPVAEPDLRPVADAEPWSRLGDEATPPGGSAVTRIHDAGETGDGVRVGVIDASGYDPSDPVVADRVLAVRGFGDSDPLAGPDHHGTATTTTVAEVAPGARFLLTRIDSQRGFVRAVEWLIERDVDVIVAPVSFYGAAGDGRSRAASAAAAAVDAGVTVVAPVGNVAKRHWTTVDRSTDATVVVDGARETPLLGDRERAVVWVEWERGTGPYTATLYRLNDDGRTPVARSVPYRRDGTPNARLSTSLRGGRYAVVVSGPRDDTGGRVSLTSPTHRFGVVSADGSVLSPAAGAGVVGVGAVGELGEPAAYSGRGPTTDGRLGVDVAATGTVVGSGDAERFEGTSVAAARVAGVAALIHGADPTVTPRTVEQRLERTAMDRGRDGVDLATGHGVVDPWPAVFGADERSPAAGPTRTPT</sequence>
<dbReference type="InterPro" id="IPR015500">
    <property type="entry name" value="Peptidase_S8_subtilisin-rel"/>
</dbReference>
<feature type="active site" description="Charge relay system" evidence="5">
    <location>
        <position position="382"/>
    </location>
</feature>
<feature type="active site" description="Charge relay system" evidence="5">
    <location>
        <position position="124"/>
    </location>
</feature>
<dbReference type="AlphaFoldDB" id="A0ABD5WWQ3"/>
<dbReference type="Gene3D" id="3.40.50.200">
    <property type="entry name" value="Peptidase S8/S53 domain"/>
    <property type="match status" value="2"/>
</dbReference>
<accession>A0ABD5WWQ3</accession>
<keyword evidence="2 5" id="KW-0645">Protease</keyword>
<feature type="domain" description="Peptidase S8/S53" evidence="7">
    <location>
        <begin position="82"/>
        <end position="430"/>
    </location>
</feature>
<evidence type="ECO:0000313" key="8">
    <source>
        <dbReference type="EMBL" id="MFC7096298.1"/>
    </source>
</evidence>
<dbReference type="SUPFAM" id="SSF52743">
    <property type="entry name" value="Subtilisin-like"/>
    <property type="match status" value="1"/>
</dbReference>
<evidence type="ECO:0000256" key="5">
    <source>
        <dbReference type="PROSITE-ProRule" id="PRU01240"/>
    </source>
</evidence>
<dbReference type="EMBL" id="JBHTAG010000002">
    <property type="protein sequence ID" value="MFC7096298.1"/>
    <property type="molecule type" value="Genomic_DNA"/>
</dbReference>
<dbReference type="InterPro" id="IPR050131">
    <property type="entry name" value="Peptidase_S8_subtilisin-like"/>
</dbReference>
<dbReference type="PANTHER" id="PTHR43806">
    <property type="entry name" value="PEPTIDASE S8"/>
    <property type="match status" value="1"/>
</dbReference>
<dbReference type="InterPro" id="IPR000209">
    <property type="entry name" value="Peptidase_S8/S53_dom"/>
</dbReference>
<comment type="similarity">
    <text evidence="1 5">Belongs to the peptidase S8 family.</text>
</comment>
<dbReference type="PRINTS" id="PR00723">
    <property type="entry name" value="SUBTILISIN"/>
</dbReference>
<evidence type="ECO:0000313" key="9">
    <source>
        <dbReference type="Proteomes" id="UP001596388"/>
    </source>
</evidence>
<evidence type="ECO:0000259" key="7">
    <source>
        <dbReference type="Pfam" id="PF00082"/>
    </source>
</evidence>
<dbReference type="GO" id="GO:0006508">
    <property type="term" value="P:proteolysis"/>
    <property type="evidence" value="ECO:0007669"/>
    <property type="project" value="UniProtKB-KW"/>
</dbReference>
<keyword evidence="9" id="KW-1185">Reference proteome</keyword>
<feature type="compositionally biased region" description="Basic and acidic residues" evidence="6">
    <location>
        <begin position="42"/>
        <end position="52"/>
    </location>
</feature>
<feature type="region of interest" description="Disordered" evidence="6">
    <location>
        <begin position="434"/>
        <end position="455"/>
    </location>
</feature>
<dbReference type="Pfam" id="PF00082">
    <property type="entry name" value="Peptidase_S8"/>
    <property type="match status" value="1"/>
</dbReference>
<evidence type="ECO:0000256" key="3">
    <source>
        <dbReference type="ARBA" id="ARBA00022801"/>
    </source>
</evidence>
<dbReference type="GO" id="GO:0004252">
    <property type="term" value="F:serine-type endopeptidase activity"/>
    <property type="evidence" value="ECO:0007669"/>
    <property type="project" value="UniProtKB-UniRule"/>
</dbReference>
<protein>
    <submittedName>
        <fullName evidence="8">S8 family serine peptidase</fullName>
    </submittedName>
</protein>
<dbReference type="RefSeq" id="WP_276239228.1">
    <property type="nucleotide sequence ID" value="NZ_CP119989.1"/>
</dbReference>
<dbReference type="Proteomes" id="UP001596388">
    <property type="component" value="Unassembled WGS sequence"/>
</dbReference>
<evidence type="ECO:0000256" key="1">
    <source>
        <dbReference type="ARBA" id="ARBA00011073"/>
    </source>
</evidence>
<dbReference type="PANTHER" id="PTHR43806:SF11">
    <property type="entry name" value="CEREVISIN-RELATED"/>
    <property type="match status" value="1"/>
</dbReference>
<dbReference type="InterPro" id="IPR036852">
    <property type="entry name" value="Peptidase_S8/S53_dom_sf"/>
</dbReference>
<dbReference type="GeneID" id="79269815"/>
<evidence type="ECO:0000256" key="2">
    <source>
        <dbReference type="ARBA" id="ARBA00022670"/>
    </source>
</evidence>
<keyword evidence="4 5" id="KW-0720">Serine protease</keyword>
<comment type="caution">
    <text evidence="8">The sequence shown here is derived from an EMBL/GenBank/DDBJ whole genome shotgun (WGS) entry which is preliminary data.</text>
</comment>
<organism evidence="8 9">
    <name type="scientific">Halobaculum marinum</name>
    <dbReference type="NCBI Taxonomy" id="3031996"/>
    <lineage>
        <taxon>Archaea</taxon>
        <taxon>Methanobacteriati</taxon>
        <taxon>Methanobacteriota</taxon>
        <taxon>Stenosarchaea group</taxon>
        <taxon>Halobacteria</taxon>
        <taxon>Halobacteriales</taxon>
        <taxon>Haloferacaceae</taxon>
        <taxon>Halobaculum</taxon>
    </lineage>
</organism>
<reference evidence="8 9" key="1">
    <citation type="journal article" date="2019" name="Int. J. Syst. Evol. Microbiol.">
        <title>The Global Catalogue of Microorganisms (GCM) 10K type strain sequencing project: providing services to taxonomists for standard genome sequencing and annotation.</title>
        <authorList>
            <consortium name="The Broad Institute Genomics Platform"/>
            <consortium name="The Broad Institute Genome Sequencing Center for Infectious Disease"/>
            <person name="Wu L."/>
            <person name="Ma J."/>
        </authorList>
    </citation>
    <scope>NUCLEOTIDE SEQUENCE [LARGE SCALE GENOMIC DNA]</scope>
    <source>
        <strain evidence="8 9">DT55</strain>
    </source>
</reference>
<name>A0ABD5WWQ3_9EURY</name>
<evidence type="ECO:0000256" key="6">
    <source>
        <dbReference type="SAM" id="MobiDB-lite"/>
    </source>
</evidence>
<dbReference type="PROSITE" id="PS51892">
    <property type="entry name" value="SUBTILASE"/>
    <property type="match status" value="1"/>
</dbReference>
<keyword evidence="3 5" id="KW-0378">Hydrolase</keyword>
<evidence type="ECO:0000256" key="4">
    <source>
        <dbReference type="ARBA" id="ARBA00022825"/>
    </source>
</evidence>
<proteinExistence type="inferred from homology"/>